<comment type="cofactor">
    <cofactor evidence="1">
        <name>pyridoxal 5'-phosphate</name>
        <dbReference type="ChEBI" id="CHEBI:597326"/>
    </cofactor>
</comment>
<keyword evidence="5" id="KW-0012">Acyltransferase</keyword>
<evidence type="ECO:0000256" key="1">
    <source>
        <dbReference type="ARBA" id="ARBA00001933"/>
    </source>
</evidence>
<organism evidence="5">
    <name type="scientific">uncultured Thiotrichaceae bacterium</name>
    <dbReference type="NCBI Taxonomy" id="298394"/>
    <lineage>
        <taxon>Bacteria</taxon>
        <taxon>Pseudomonadati</taxon>
        <taxon>Pseudomonadota</taxon>
        <taxon>Gammaproteobacteria</taxon>
        <taxon>Thiotrichales</taxon>
        <taxon>Thiotrichaceae</taxon>
        <taxon>environmental samples</taxon>
    </lineage>
</organism>
<evidence type="ECO:0000256" key="2">
    <source>
        <dbReference type="ARBA" id="ARBA00022679"/>
    </source>
</evidence>
<dbReference type="GO" id="GO:0030170">
    <property type="term" value="F:pyridoxal phosphate binding"/>
    <property type="evidence" value="ECO:0007669"/>
    <property type="project" value="InterPro"/>
</dbReference>
<sequence length="456" mass="50063">MTGKNPFGLSDGMKEQLAAELLARHARKKEKKKANARLPKKPVRKSLSGRNDGIPDEFCRFDKFPNYEEIRVIESGGKQLGIKSPFFKTHDQSAGATTQIAGQEYINFASYNYLDLCGHPQVNQAAKDAIDRYGTSASASRMVSGERAIQQELERSLADLYEVDDCVAFVSGHATNVTTIGYLFEKPDLILHDALVHNSILQGIQLSGARRMSFAHNDWEALETLLEQHRKDFERVLIVVEGIYSMDGDFPDLPEFVRIKRQHKAFLMVDEAHSLGVMGATGKGIREHFGVAGKDVDIWMGTMSKTLSGCGGYIAGEQALVHHLRISAPGFLYSVGMSPTLAAAANESLKLMLAEPERVKQLQANGKRFVGLCQQVGIDTGVAPGFAVIPAILGGSARAGMVANQMFDRGINVQPIFYPAVEEGMARLRFFISSAHTEEQLRYTVDALSEILAAKK</sequence>
<evidence type="ECO:0000313" key="5">
    <source>
        <dbReference type="EMBL" id="CAA6823981.1"/>
    </source>
</evidence>
<dbReference type="InterPro" id="IPR015422">
    <property type="entry name" value="PyrdxlP-dep_Trfase_small"/>
</dbReference>
<dbReference type="EMBL" id="CACVAV010000373">
    <property type="protein sequence ID" value="CAA6823981.1"/>
    <property type="molecule type" value="Genomic_DNA"/>
</dbReference>
<dbReference type="EC" id="2.3.1.47" evidence="5"/>
<dbReference type="PANTHER" id="PTHR13693">
    <property type="entry name" value="CLASS II AMINOTRANSFERASE/8-AMINO-7-OXONONANOATE SYNTHASE"/>
    <property type="match status" value="1"/>
</dbReference>
<dbReference type="SUPFAM" id="SSF53383">
    <property type="entry name" value="PLP-dependent transferases"/>
    <property type="match status" value="1"/>
</dbReference>
<proteinExistence type="predicted"/>
<dbReference type="PANTHER" id="PTHR13693:SF3">
    <property type="entry name" value="LD36009P"/>
    <property type="match status" value="1"/>
</dbReference>
<feature type="region of interest" description="Disordered" evidence="3">
    <location>
        <begin position="25"/>
        <end position="51"/>
    </location>
</feature>
<accession>A0A6S6TM82</accession>
<protein>
    <submittedName>
        <fullName evidence="5">8-amino-7-oxononanoate synthase (EC)</fullName>
        <ecNumber evidence="5">2.3.1.47</ecNumber>
    </submittedName>
</protein>
<dbReference type="AlphaFoldDB" id="A0A6S6TM82"/>
<reference evidence="5" key="1">
    <citation type="submission" date="2020-01" db="EMBL/GenBank/DDBJ databases">
        <authorList>
            <person name="Meier V. D."/>
            <person name="Meier V D."/>
        </authorList>
    </citation>
    <scope>NUCLEOTIDE SEQUENCE</scope>
    <source>
        <strain evidence="5">HLG_WM_MAG_08</strain>
    </source>
</reference>
<dbReference type="InterPro" id="IPR015421">
    <property type="entry name" value="PyrdxlP-dep_Trfase_major"/>
</dbReference>
<feature type="domain" description="Aminotransferase class I/classII large" evidence="4">
    <location>
        <begin position="104"/>
        <end position="448"/>
    </location>
</feature>
<keyword evidence="2 5" id="KW-0808">Transferase</keyword>
<dbReference type="Pfam" id="PF00155">
    <property type="entry name" value="Aminotran_1_2"/>
    <property type="match status" value="1"/>
</dbReference>
<gene>
    <name evidence="5" type="ORF">HELGO_WM59495</name>
</gene>
<name>A0A6S6TM82_9GAMM</name>
<dbReference type="CDD" id="cd06454">
    <property type="entry name" value="KBL_like"/>
    <property type="match status" value="1"/>
</dbReference>
<dbReference type="Gene3D" id="3.90.1150.10">
    <property type="entry name" value="Aspartate Aminotransferase, domain 1"/>
    <property type="match status" value="1"/>
</dbReference>
<dbReference type="InterPro" id="IPR050087">
    <property type="entry name" value="AON_synthase_class-II"/>
</dbReference>
<dbReference type="GO" id="GO:0008710">
    <property type="term" value="F:8-amino-7-oxononanoate synthase activity"/>
    <property type="evidence" value="ECO:0007669"/>
    <property type="project" value="UniProtKB-EC"/>
</dbReference>
<dbReference type="InterPro" id="IPR004839">
    <property type="entry name" value="Aminotransferase_I/II_large"/>
</dbReference>
<dbReference type="Gene3D" id="3.40.640.10">
    <property type="entry name" value="Type I PLP-dependent aspartate aminotransferase-like (Major domain)"/>
    <property type="match status" value="1"/>
</dbReference>
<evidence type="ECO:0000256" key="3">
    <source>
        <dbReference type="SAM" id="MobiDB-lite"/>
    </source>
</evidence>
<feature type="compositionally biased region" description="Basic residues" evidence="3">
    <location>
        <begin position="25"/>
        <end position="44"/>
    </location>
</feature>
<dbReference type="InterPro" id="IPR015424">
    <property type="entry name" value="PyrdxlP-dep_Trfase"/>
</dbReference>
<evidence type="ECO:0000259" key="4">
    <source>
        <dbReference type="Pfam" id="PF00155"/>
    </source>
</evidence>